<dbReference type="OrthoDB" id="3233403at2759"/>
<evidence type="ECO:0000259" key="3">
    <source>
        <dbReference type="Pfam" id="PF13359"/>
    </source>
</evidence>
<dbReference type="InterPro" id="IPR027806">
    <property type="entry name" value="HARBI1_dom"/>
</dbReference>
<dbReference type="EMBL" id="LAVV01008821">
    <property type="protein sequence ID" value="KNZ51846.1"/>
    <property type="molecule type" value="Genomic_DNA"/>
</dbReference>
<organism evidence="4 5">
    <name type="scientific">Puccinia sorghi</name>
    <dbReference type="NCBI Taxonomy" id="27349"/>
    <lineage>
        <taxon>Eukaryota</taxon>
        <taxon>Fungi</taxon>
        <taxon>Dikarya</taxon>
        <taxon>Basidiomycota</taxon>
        <taxon>Pucciniomycotina</taxon>
        <taxon>Pucciniomycetes</taxon>
        <taxon>Pucciniales</taxon>
        <taxon>Pucciniaceae</taxon>
        <taxon>Puccinia</taxon>
    </lineage>
</organism>
<feature type="non-terminal residue" evidence="4">
    <location>
        <position position="1"/>
    </location>
</feature>
<gene>
    <name evidence="4" type="ORF">VP01_3788g1</name>
</gene>
<evidence type="ECO:0000313" key="4">
    <source>
        <dbReference type="EMBL" id="KNZ51846.1"/>
    </source>
</evidence>
<dbReference type="GO" id="GO:0046872">
    <property type="term" value="F:metal ion binding"/>
    <property type="evidence" value="ECO:0007669"/>
    <property type="project" value="UniProtKB-KW"/>
</dbReference>
<dbReference type="AlphaFoldDB" id="A0A0L6UTJ1"/>
<accession>A0A0L6UTJ1</accession>
<dbReference type="Proteomes" id="UP000037035">
    <property type="component" value="Unassembled WGS sequence"/>
</dbReference>
<comment type="caution">
    <text evidence="4">The sequence shown here is derived from an EMBL/GenBank/DDBJ whole genome shotgun (WGS) entry which is preliminary data.</text>
</comment>
<keyword evidence="5" id="KW-1185">Reference proteome</keyword>
<protein>
    <recommendedName>
        <fullName evidence="3">DDE Tnp4 domain-containing protein</fullName>
    </recommendedName>
</protein>
<evidence type="ECO:0000256" key="1">
    <source>
        <dbReference type="ARBA" id="ARBA00001968"/>
    </source>
</evidence>
<keyword evidence="2" id="KW-0479">Metal-binding</keyword>
<dbReference type="VEuPathDB" id="FungiDB:VP01_3788g1"/>
<reference evidence="4 5" key="1">
    <citation type="submission" date="2015-08" db="EMBL/GenBank/DDBJ databases">
        <title>Next Generation Sequencing and Analysis of the Genome of Puccinia sorghi L Schw, the Causal Agent of Maize Common Rust.</title>
        <authorList>
            <person name="Rochi L."/>
            <person name="Burguener G."/>
            <person name="Darino M."/>
            <person name="Turjanski A."/>
            <person name="Kreff E."/>
            <person name="Dieguez M.J."/>
            <person name="Sacco F."/>
        </authorList>
    </citation>
    <scope>NUCLEOTIDE SEQUENCE [LARGE SCALE GENOMIC DNA]</scope>
    <source>
        <strain evidence="4 5">RO10H11247</strain>
    </source>
</reference>
<sequence length="243" mass="27368">SPHRVEFRLLSDVRNKLEQDPLGQGQSLTVKAQVAHKSWAEITDFFQEHHVQFLGAIDGTHIPIAITPNNNWEGYINRKNWASIVFECVVDVQGDFCCICGGGPESMHKRQVFRQSRLGQMLELESSVAPIIPPQTFFIGNASYPRNMKILIPYPSVVNPGKIEFGGLKNQFQILLNTQIAIPTRARENYFAFMILHNLLNHRGSLYVQDWEGRTAAEACFAELPKTRPEVDALIVGPNTISI</sequence>
<proteinExistence type="predicted"/>
<comment type="cofactor">
    <cofactor evidence="1">
        <name>a divalent metal cation</name>
        <dbReference type="ChEBI" id="CHEBI:60240"/>
    </cofactor>
</comment>
<dbReference type="Pfam" id="PF13359">
    <property type="entry name" value="DDE_Tnp_4"/>
    <property type="match status" value="1"/>
</dbReference>
<name>A0A0L6UTJ1_9BASI</name>
<evidence type="ECO:0000256" key="2">
    <source>
        <dbReference type="ARBA" id="ARBA00022723"/>
    </source>
</evidence>
<evidence type="ECO:0000313" key="5">
    <source>
        <dbReference type="Proteomes" id="UP000037035"/>
    </source>
</evidence>
<feature type="domain" description="DDE Tnp4" evidence="3">
    <location>
        <begin position="57"/>
        <end position="155"/>
    </location>
</feature>